<evidence type="ECO:0000259" key="7">
    <source>
        <dbReference type="Pfam" id="PF03441"/>
    </source>
</evidence>
<sequence>MWREFYYVVAAGTPNFDKMAGNPVCCQVPWDTNPKYLEAWTKGQTGYPFIDSIMTQLRQEGWIHHLARHAVACFLTRGDLWISWEEGQKGYPIVGSHLARKAPQIGLRIVFEELLLDADWALNAGNWMWLSASAFFHQFFRVYSPVAFGKKTDKTGDYIKKYLPVLRKMPPEYIYEPWKAPLSVQQKAGCVVGTDYPRRIVLHEDVYKKNIARMSQAYKDNKTDSGVASKRPADKTTSRTKTKK</sequence>
<dbReference type="GO" id="GO:0003904">
    <property type="term" value="F:deoxyribodipyrimidine photo-lyase activity"/>
    <property type="evidence" value="ECO:0007669"/>
    <property type="project" value="TreeGrafter"/>
</dbReference>
<protein>
    <recommendedName>
        <fullName evidence="7">Cryptochrome/DNA photolyase FAD-binding domain-containing protein</fullName>
    </recommendedName>
</protein>
<name>A0A7R9IJU5_9NEOP</name>
<evidence type="ECO:0000256" key="1">
    <source>
        <dbReference type="ARBA" id="ARBA00005862"/>
    </source>
</evidence>
<feature type="domain" description="Cryptochrome/DNA photolyase FAD-binding" evidence="7">
    <location>
        <begin position="110"/>
        <end position="216"/>
    </location>
</feature>
<feature type="domain" description="Cryptochrome/DNA photolyase FAD-binding" evidence="7">
    <location>
        <begin position="1"/>
        <end position="89"/>
    </location>
</feature>
<dbReference type="Pfam" id="PF03441">
    <property type="entry name" value="FAD_binding_7"/>
    <property type="match status" value="2"/>
</dbReference>
<evidence type="ECO:0000313" key="8">
    <source>
        <dbReference type="EMBL" id="CAD7459696.1"/>
    </source>
</evidence>
<proteinExistence type="inferred from homology"/>
<gene>
    <name evidence="8" type="ORF">TTEB3V08_LOCUS7644</name>
</gene>
<comment type="cofactor">
    <cofactor evidence="4">
        <name>FAD</name>
        <dbReference type="ChEBI" id="CHEBI:57692"/>
    </cofactor>
    <text evidence="4">Binds 1 FAD per subunit.</text>
</comment>
<comment type="similarity">
    <text evidence="1">Belongs to the DNA photolyase class-1 family.</text>
</comment>
<dbReference type="PANTHER" id="PTHR11455">
    <property type="entry name" value="CRYPTOCHROME"/>
    <property type="match status" value="1"/>
</dbReference>
<evidence type="ECO:0000256" key="3">
    <source>
        <dbReference type="ARBA" id="ARBA00022827"/>
    </source>
</evidence>
<feature type="binding site" evidence="4">
    <location>
        <begin position="117"/>
        <end position="119"/>
    </location>
    <ligand>
        <name>FAD</name>
        <dbReference type="ChEBI" id="CHEBI:57692"/>
    </ligand>
</feature>
<dbReference type="InterPro" id="IPR002081">
    <property type="entry name" value="Cryptochrome/DNA_photolyase_1"/>
</dbReference>
<dbReference type="PANTHER" id="PTHR11455:SF9">
    <property type="entry name" value="CRYPTOCHROME CIRCADIAN CLOCK 5 ISOFORM X1"/>
    <property type="match status" value="1"/>
</dbReference>
<evidence type="ECO:0000256" key="2">
    <source>
        <dbReference type="ARBA" id="ARBA00022630"/>
    </source>
</evidence>
<organism evidence="8">
    <name type="scientific">Timema tahoe</name>
    <dbReference type="NCBI Taxonomy" id="61484"/>
    <lineage>
        <taxon>Eukaryota</taxon>
        <taxon>Metazoa</taxon>
        <taxon>Ecdysozoa</taxon>
        <taxon>Arthropoda</taxon>
        <taxon>Hexapoda</taxon>
        <taxon>Insecta</taxon>
        <taxon>Pterygota</taxon>
        <taxon>Neoptera</taxon>
        <taxon>Polyneoptera</taxon>
        <taxon>Phasmatodea</taxon>
        <taxon>Timematodea</taxon>
        <taxon>Timematoidea</taxon>
        <taxon>Timematidae</taxon>
        <taxon>Timema</taxon>
    </lineage>
</organism>
<dbReference type="InterPro" id="IPR005101">
    <property type="entry name" value="Cryptochr/Photolyase_FAD-bd"/>
</dbReference>
<dbReference type="GO" id="GO:0071949">
    <property type="term" value="F:FAD binding"/>
    <property type="evidence" value="ECO:0007669"/>
    <property type="project" value="TreeGrafter"/>
</dbReference>
<keyword evidence="2 4" id="KW-0285">Flavoprotein</keyword>
<evidence type="ECO:0000256" key="4">
    <source>
        <dbReference type="PIRSR" id="PIRSR602081-1"/>
    </source>
</evidence>
<dbReference type="GO" id="GO:0043153">
    <property type="term" value="P:entrainment of circadian clock by photoperiod"/>
    <property type="evidence" value="ECO:0007669"/>
    <property type="project" value="TreeGrafter"/>
</dbReference>
<evidence type="ECO:0000256" key="5">
    <source>
        <dbReference type="PIRSR" id="PIRSR602081-2"/>
    </source>
</evidence>
<dbReference type="InterPro" id="IPR036134">
    <property type="entry name" value="Crypto/Photolyase_FAD-like_sf"/>
</dbReference>
<dbReference type="EMBL" id="OE003061">
    <property type="protein sequence ID" value="CAD7459696.1"/>
    <property type="molecule type" value="Genomic_DNA"/>
</dbReference>
<dbReference type="AlphaFoldDB" id="A0A7R9IJU5"/>
<feature type="site" description="Electron transfer via tryptophanyl radical" evidence="5">
    <location>
        <position position="30"/>
    </location>
</feature>
<reference evidence="8" key="1">
    <citation type="submission" date="2020-11" db="EMBL/GenBank/DDBJ databases">
        <authorList>
            <person name="Tran Van P."/>
        </authorList>
    </citation>
    <scope>NUCLEOTIDE SEQUENCE</scope>
</reference>
<feature type="site" description="Electron transfer via tryptophanyl radical" evidence="5">
    <location>
        <position position="84"/>
    </location>
</feature>
<dbReference type="SUPFAM" id="SSF48173">
    <property type="entry name" value="Cryptochrome/photolyase FAD-binding domain"/>
    <property type="match status" value="1"/>
</dbReference>
<dbReference type="GO" id="GO:0005634">
    <property type="term" value="C:nucleus"/>
    <property type="evidence" value="ECO:0007669"/>
    <property type="project" value="TreeGrafter"/>
</dbReference>
<accession>A0A7R9IJU5</accession>
<dbReference type="GO" id="GO:0005737">
    <property type="term" value="C:cytoplasm"/>
    <property type="evidence" value="ECO:0007669"/>
    <property type="project" value="TreeGrafter"/>
</dbReference>
<evidence type="ECO:0000256" key="6">
    <source>
        <dbReference type="SAM" id="MobiDB-lite"/>
    </source>
</evidence>
<dbReference type="GO" id="GO:0003677">
    <property type="term" value="F:DNA binding"/>
    <property type="evidence" value="ECO:0007669"/>
    <property type="project" value="TreeGrafter"/>
</dbReference>
<dbReference type="GO" id="GO:0032922">
    <property type="term" value="P:circadian regulation of gene expression"/>
    <property type="evidence" value="ECO:0007669"/>
    <property type="project" value="TreeGrafter"/>
</dbReference>
<feature type="region of interest" description="Disordered" evidence="6">
    <location>
        <begin position="218"/>
        <end position="244"/>
    </location>
</feature>
<keyword evidence="3 4" id="KW-0274">FAD</keyword>
<feature type="site" description="Electron transfer via tryptophanyl radical" evidence="5">
    <location>
        <position position="127"/>
    </location>
</feature>
<dbReference type="Gene3D" id="1.10.579.10">
    <property type="entry name" value="DNA Cyclobutane Dipyrimidine Photolyase, subunit A, domain 3"/>
    <property type="match status" value="1"/>
</dbReference>